<proteinExistence type="predicted"/>
<name>A0A0N7JI43_9CAUL</name>
<evidence type="ECO:0000256" key="1">
    <source>
        <dbReference type="SAM" id="Phobius"/>
    </source>
</evidence>
<dbReference type="STRING" id="69395.AQ619_01375"/>
<gene>
    <name evidence="2" type="ORF">AQ619_01375</name>
</gene>
<keyword evidence="3" id="KW-1185">Reference proteome</keyword>
<dbReference type="OrthoDB" id="7409765at2"/>
<dbReference type="KEGG" id="chq:AQ619_01375"/>
<dbReference type="EMBL" id="CP013002">
    <property type="protein sequence ID" value="ALL15154.1"/>
    <property type="molecule type" value="Genomic_DNA"/>
</dbReference>
<accession>A0A0N7JI43</accession>
<evidence type="ECO:0000313" key="2">
    <source>
        <dbReference type="EMBL" id="ALL15154.1"/>
    </source>
</evidence>
<organism evidence="2 3">
    <name type="scientific">Caulobacter henricii</name>
    <dbReference type="NCBI Taxonomy" id="69395"/>
    <lineage>
        <taxon>Bacteria</taxon>
        <taxon>Pseudomonadati</taxon>
        <taxon>Pseudomonadota</taxon>
        <taxon>Alphaproteobacteria</taxon>
        <taxon>Caulobacterales</taxon>
        <taxon>Caulobacteraceae</taxon>
        <taxon>Caulobacter</taxon>
    </lineage>
</organism>
<reference evidence="2 3" key="1">
    <citation type="submission" date="2015-10" db="EMBL/GenBank/DDBJ databases">
        <title>Conservation of the essential genome among Caulobacter and Brevundimonas species.</title>
        <authorList>
            <person name="Scott D."/>
            <person name="Ely B."/>
        </authorList>
    </citation>
    <scope>NUCLEOTIDE SEQUENCE [LARGE SCALE GENOMIC DNA]</scope>
    <source>
        <strain evidence="2 3">CB4</strain>
    </source>
</reference>
<keyword evidence="1" id="KW-0812">Transmembrane</keyword>
<feature type="transmembrane region" description="Helical" evidence="1">
    <location>
        <begin position="90"/>
        <end position="108"/>
    </location>
</feature>
<dbReference type="RefSeq" id="WP_062151144.1">
    <property type="nucleotide sequence ID" value="NZ_CP013002.1"/>
</dbReference>
<dbReference type="Proteomes" id="UP000056905">
    <property type="component" value="Chromosome"/>
</dbReference>
<feature type="transmembrane region" description="Helical" evidence="1">
    <location>
        <begin position="53"/>
        <end position="70"/>
    </location>
</feature>
<keyword evidence="1" id="KW-1133">Transmembrane helix</keyword>
<sequence>MSPPDPTDLLAELRAANEDLARRAVAPVWYHPALGLLLGGLIALQGAALPFMGAYYALFSIALVMLVAAYKKHTGLWVNGYRAGRTRVVAIGLAATCTILALGSLWLQRTAGMVSAPLIGGAIVAVITTIGGFVWEAAFRRDLRDESGL</sequence>
<protein>
    <submittedName>
        <fullName evidence="2">Uncharacterized protein</fullName>
    </submittedName>
</protein>
<keyword evidence="1" id="KW-0472">Membrane</keyword>
<evidence type="ECO:0000313" key="3">
    <source>
        <dbReference type="Proteomes" id="UP000056905"/>
    </source>
</evidence>
<feature type="transmembrane region" description="Helical" evidence="1">
    <location>
        <begin position="114"/>
        <end position="135"/>
    </location>
</feature>
<dbReference type="AlphaFoldDB" id="A0A0N7JI43"/>